<dbReference type="Proteomes" id="UP000092695">
    <property type="component" value="Chromosome"/>
</dbReference>
<evidence type="ECO:0000259" key="6">
    <source>
        <dbReference type="Pfam" id="PF04893"/>
    </source>
</evidence>
<evidence type="ECO:0000256" key="2">
    <source>
        <dbReference type="ARBA" id="ARBA00022692"/>
    </source>
</evidence>
<accession>A0A193LFY6</accession>
<organism evidence="7 8">
    <name type="scientific">Woeseia oceani</name>
    <dbReference type="NCBI Taxonomy" id="1548547"/>
    <lineage>
        <taxon>Bacteria</taxon>
        <taxon>Pseudomonadati</taxon>
        <taxon>Pseudomonadota</taxon>
        <taxon>Gammaproteobacteria</taxon>
        <taxon>Woeseiales</taxon>
        <taxon>Woeseiaceae</taxon>
        <taxon>Woeseia</taxon>
    </lineage>
</organism>
<dbReference type="AlphaFoldDB" id="A0A193LFY6"/>
<dbReference type="GO" id="GO:0016020">
    <property type="term" value="C:membrane"/>
    <property type="evidence" value="ECO:0007669"/>
    <property type="project" value="UniProtKB-SubCell"/>
</dbReference>
<protein>
    <recommendedName>
        <fullName evidence="6">Yip1 domain-containing protein</fullName>
    </recommendedName>
</protein>
<dbReference type="RefSeq" id="WP_068615660.1">
    <property type="nucleotide sequence ID" value="NZ_CP016268.1"/>
</dbReference>
<keyword evidence="3 5" id="KW-1133">Transmembrane helix</keyword>
<reference evidence="7 8" key="1">
    <citation type="submission" date="2016-06" db="EMBL/GenBank/DDBJ databases">
        <title>Complete genome sequence of a deep-branching marine Gamma Proteobacterium Woeseia oceani type strain XK5.</title>
        <authorList>
            <person name="Mu D."/>
            <person name="Du Z."/>
        </authorList>
    </citation>
    <scope>NUCLEOTIDE SEQUENCE [LARGE SCALE GENOMIC DNA]</scope>
    <source>
        <strain evidence="7 8">XK5</strain>
    </source>
</reference>
<dbReference type="InterPro" id="IPR006977">
    <property type="entry name" value="Yip1_dom"/>
</dbReference>
<feature type="domain" description="Yip1" evidence="6">
    <location>
        <begin position="15"/>
        <end position="180"/>
    </location>
</feature>
<feature type="transmembrane region" description="Helical" evidence="5">
    <location>
        <begin position="75"/>
        <end position="98"/>
    </location>
</feature>
<feature type="transmembrane region" description="Helical" evidence="5">
    <location>
        <begin position="36"/>
        <end position="55"/>
    </location>
</feature>
<dbReference type="EMBL" id="CP016268">
    <property type="protein sequence ID" value="ANO51378.1"/>
    <property type="molecule type" value="Genomic_DNA"/>
</dbReference>
<feature type="transmembrane region" description="Helical" evidence="5">
    <location>
        <begin position="127"/>
        <end position="151"/>
    </location>
</feature>
<evidence type="ECO:0000256" key="1">
    <source>
        <dbReference type="ARBA" id="ARBA00004141"/>
    </source>
</evidence>
<keyword evidence="8" id="KW-1185">Reference proteome</keyword>
<gene>
    <name evidence="7" type="ORF">BA177_09355</name>
</gene>
<keyword evidence="2 5" id="KW-0812">Transmembrane</keyword>
<feature type="transmembrane region" description="Helical" evidence="5">
    <location>
        <begin position="163"/>
        <end position="187"/>
    </location>
</feature>
<feature type="transmembrane region" description="Helical" evidence="5">
    <location>
        <begin position="105"/>
        <end position="121"/>
    </location>
</feature>
<dbReference type="OrthoDB" id="7066743at2"/>
<keyword evidence="4 5" id="KW-0472">Membrane</keyword>
<proteinExistence type="predicted"/>
<evidence type="ECO:0000256" key="4">
    <source>
        <dbReference type="ARBA" id="ARBA00023136"/>
    </source>
</evidence>
<dbReference type="KEGG" id="woc:BA177_09355"/>
<evidence type="ECO:0000256" key="5">
    <source>
        <dbReference type="SAM" id="Phobius"/>
    </source>
</evidence>
<evidence type="ECO:0000256" key="3">
    <source>
        <dbReference type="ARBA" id="ARBA00022989"/>
    </source>
</evidence>
<name>A0A193LFY6_9GAMM</name>
<sequence length="356" mass="38286">MFDPNRTLALVKGALLDAETTWRSYLPEAGDWKRTALLFTGPLIVLSTVLAYLGGLTSSGSSLLGMFRPTIASSLFNMVFAVIGIGIAAFIYSALAGVFGGKRDFALGLAALTLAFVPGYVGQAFSWLPWIGGLLAFGLGIYSLVLLWRILPLYLEVPAAKHAAHYIVSLIATIIVMAVLGSLFAGMRPGADISRSFDTGSYSDSGNPLSESGSLLGAAVRQGELMAAAQEDQYTPPADGELAEKQVKDFIRTMSRVAEVRQAKAAQLQELKARAENDEEMSIGDLTSMMGSATGLAGIGGVEIEIVKTSGGNWAEHTWVRDSLRTAWLQKDINDTVKHNYELYQEYESELAPYIQ</sequence>
<dbReference type="Pfam" id="PF04893">
    <property type="entry name" value="Yip1"/>
    <property type="match status" value="1"/>
</dbReference>
<comment type="subcellular location">
    <subcellularLocation>
        <location evidence="1">Membrane</location>
        <topology evidence="1">Multi-pass membrane protein</topology>
    </subcellularLocation>
</comment>
<evidence type="ECO:0000313" key="8">
    <source>
        <dbReference type="Proteomes" id="UP000092695"/>
    </source>
</evidence>
<evidence type="ECO:0000313" key="7">
    <source>
        <dbReference type="EMBL" id="ANO51378.1"/>
    </source>
</evidence>